<dbReference type="EMBL" id="MFLZ01000009">
    <property type="protein sequence ID" value="OGG80373.1"/>
    <property type="molecule type" value="Genomic_DNA"/>
</dbReference>
<gene>
    <name evidence="5" type="ORF">A3A39_04275</name>
</gene>
<evidence type="ECO:0000256" key="2">
    <source>
        <dbReference type="ARBA" id="ARBA00022679"/>
    </source>
</evidence>
<dbReference type="Pfam" id="PF13439">
    <property type="entry name" value="Glyco_transf_4"/>
    <property type="match status" value="1"/>
</dbReference>
<comment type="caution">
    <text evidence="5">The sequence shown here is derived from an EMBL/GenBank/DDBJ whole genome shotgun (WGS) entry which is preliminary data.</text>
</comment>
<dbReference type="SUPFAM" id="SSF53756">
    <property type="entry name" value="UDP-Glycosyltransferase/glycogen phosphorylase"/>
    <property type="match status" value="1"/>
</dbReference>
<dbReference type="CDD" id="cd03801">
    <property type="entry name" value="GT4_PimA-like"/>
    <property type="match status" value="1"/>
</dbReference>
<dbReference type="PANTHER" id="PTHR12526:SF510">
    <property type="entry name" value="D-INOSITOL 3-PHOSPHATE GLYCOSYLTRANSFERASE"/>
    <property type="match status" value="1"/>
</dbReference>
<proteinExistence type="predicted"/>
<dbReference type="InterPro" id="IPR028098">
    <property type="entry name" value="Glyco_trans_4-like_N"/>
</dbReference>
<evidence type="ECO:0000259" key="3">
    <source>
        <dbReference type="Pfam" id="PF00534"/>
    </source>
</evidence>
<reference evidence="5 6" key="1">
    <citation type="journal article" date="2016" name="Nat. Commun.">
        <title>Thousands of microbial genomes shed light on interconnected biogeochemical processes in an aquifer system.</title>
        <authorList>
            <person name="Anantharaman K."/>
            <person name="Brown C.T."/>
            <person name="Hug L.A."/>
            <person name="Sharon I."/>
            <person name="Castelle C.J."/>
            <person name="Probst A.J."/>
            <person name="Thomas B.C."/>
            <person name="Singh A."/>
            <person name="Wilkins M.J."/>
            <person name="Karaoz U."/>
            <person name="Brodie E.L."/>
            <person name="Williams K.H."/>
            <person name="Hubbard S.S."/>
            <person name="Banfield J.F."/>
        </authorList>
    </citation>
    <scope>NUCLEOTIDE SEQUENCE [LARGE SCALE GENOMIC DNA]</scope>
</reference>
<dbReference type="InterPro" id="IPR001296">
    <property type="entry name" value="Glyco_trans_1"/>
</dbReference>
<dbReference type="Pfam" id="PF00534">
    <property type="entry name" value="Glycos_transf_1"/>
    <property type="match status" value="1"/>
</dbReference>
<protein>
    <recommendedName>
        <fullName evidence="7">Glycosyl transferase family 1 domain-containing protein</fullName>
    </recommendedName>
</protein>
<evidence type="ECO:0008006" key="7">
    <source>
        <dbReference type="Google" id="ProtNLM"/>
    </source>
</evidence>
<evidence type="ECO:0000313" key="6">
    <source>
        <dbReference type="Proteomes" id="UP000177372"/>
    </source>
</evidence>
<name>A0A1F6F3E8_9BACT</name>
<accession>A0A1F6F3E8</accession>
<feature type="domain" description="Glycosyltransferase subfamily 4-like N-terminal" evidence="4">
    <location>
        <begin position="24"/>
        <end position="175"/>
    </location>
</feature>
<organism evidence="5 6">
    <name type="scientific">Candidatus Kaiserbacteria bacterium RIFCSPLOWO2_01_FULL_54_13</name>
    <dbReference type="NCBI Taxonomy" id="1798512"/>
    <lineage>
        <taxon>Bacteria</taxon>
        <taxon>Candidatus Kaiseribacteriota</taxon>
    </lineage>
</organism>
<dbReference type="GO" id="GO:0016757">
    <property type="term" value="F:glycosyltransferase activity"/>
    <property type="evidence" value="ECO:0007669"/>
    <property type="project" value="UniProtKB-KW"/>
</dbReference>
<evidence type="ECO:0000256" key="1">
    <source>
        <dbReference type="ARBA" id="ARBA00022676"/>
    </source>
</evidence>
<feature type="domain" description="Glycosyl transferase family 1" evidence="3">
    <location>
        <begin position="184"/>
        <end position="336"/>
    </location>
</feature>
<evidence type="ECO:0000313" key="5">
    <source>
        <dbReference type="EMBL" id="OGG80373.1"/>
    </source>
</evidence>
<evidence type="ECO:0000259" key="4">
    <source>
        <dbReference type="Pfam" id="PF13439"/>
    </source>
</evidence>
<sequence>MRVLIATGLYPPEIGGPATYAKLFEEQLPRYGIDVSVLPFGTVRSLPPVIRHIVYAWKVVQKARGADLILVQDTVSTGLPVAIVSLLTGKKFILRVPGDYAWEQGTQRFGVRESLDDFQNLSYGPGVGILRLVQRLVVSRAHRVIAPSQYLARIVSGWSTKLRKVEVVYNGIEIAETLPTTRRVNMIVSSGRLVPWKGFEDLIDVISAHKEWQLEILGDGPQAQELEKRIRKSGAGARVRLRGRVSHSEAREIFASAAVFVLNSRYEGLSHTLIEAMSTGAAVIATRAGGNPEVVRDGVNGILIDVGDKAALEKALEMVLSDVSLRQRLGEAAKKRAMDFSIDKTVEATASLLKSCASS</sequence>
<dbReference type="Gene3D" id="3.40.50.2000">
    <property type="entry name" value="Glycogen Phosphorylase B"/>
    <property type="match status" value="2"/>
</dbReference>
<dbReference type="PANTHER" id="PTHR12526">
    <property type="entry name" value="GLYCOSYLTRANSFERASE"/>
    <property type="match status" value="1"/>
</dbReference>
<keyword evidence="2" id="KW-0808">Transferase</keyword>
<dbReference type="AlphaFoldDB" id="A0A1F6F3E8"/>
<dbReference type="Proteomes" id="UP000177372">
    <property type="component" value="Unassembled WGS sequence"/>
</dbReference>
<keyword evidence="1" id="KW-0328">Glycosyltransferase</keyword>
<dbReference type="STRING" id="1798512.A3A39_04275"/>